<dbReference type="AlphaFoldDB" id="K6UMP7"/>
<comment type="caution">
    <text evidence="1">The sequence shown here is derived from an EMBL/GenBank/DDBJ whole genome shotgun (WGS) entry which is preliminary data.</text>
</comment>
<accession>K6UMP7</accession>
<evidence type="ECO:0000313" key="1">
    <source>
        <dbReference type="EMBL" id="GAB78296.1"/>
    </source>
</evidence>
<sequence>MLAGDRHESHPWIRGPVREDHMSWNESAGLRAGVHLTYGTFPGRPQWFVAVVITLTAARQLRIRTGFPGTRGGCD</sequence>
<gene>
    <name evidence="1" type="ORF">AUCHE_08_05420</name>
</gene>
<reference evidence="1 2" key="1">
    <citation type="submission" date="2012-08" db="EMBL/GenBank/DDBJ databases">
        <title>Whole genome shotgun sequence of Austwickia chelonae NBRC 105200.</title>
        <authorList>
            <person name="Yoshida I."/>
            <person name="Hosoyama A."/>
            <person name="Tsuchikane K."/>
            <person name="Katsumata H."/>
            <person name="Ando Y."/>
            <person name="Ohji S."/>
            <person name="Hamada M."/>
            <person name="Tamura T."/>
            <person name="Yamazoe A."/>
            <person name="Yamazaki S."/>
            <person name="Fujita N."/>
        </authorList>
    </citation>
    <scope>NUCLEOTIDE SEQUENCE [LARGE SCALE GENOMIC DNA]</scope>
    <source>
        <strain evidence="1 2">NBRC 105200</strain>
    </source>
</reference>
<protein>
    <submittedName>
        <fullName evidence="1">Uncharacterized protein</fullName>
    </submittedName>
</protein>
<organism evidence="1 2">
    <name type="scientific">Austwickia chelonae NBRC 105200</name>
    <dbReference type="NCBI Taxonomy" id="1184607"/>
    <lineage>
        <taxon>Bacteria</taxon>
        <taxon>Bacillati</taxon>
        <taxon>Actinomycetota</taxon>
        <taxon>Actinomycetes</taxon>
        <taxon>Micrococcales</taxon>
        <taxon>Dermatophilaceae</taxon>
        <taxon>Austwickia</taxon>
    </lineage>
</organism>
<proteinExistence type="predicted"/>
<evidence type="ECO:0000313" key="2">
    <source>
        <dbReference type="Proteomes" id="UP000008495"/>
    </source>
</evidence>
<name>K6UMP7_9MICO</name>
<dbReference type="Proteomes" id="UP000008495">
    <property type="component" value="Unassembled WGS sequence"/>
</dbReference>
<keyword evidence="2" id="KW-1185">Reference proteome</keyword>
<dbReference type="EMBL" id="BAGZ01000008">
    <property type="protein sequence ID" value="GAB78296.1"/>
    <property type="molecule type" value="Genomic_DNA"/>
</dbReference>